<feature type="domain" description="Glycoside hydrolase family 5" evidence="14">
    <location>
        <begin position="44"/>
        <end position="199"/>
    </location>
</feature>
<evidence type="ECO:0000256" key="2">
    <source>
        <dbReference type="ARBA" id="ARBA00022475"/>
    </source>
</evidence>
<dbReference type="Gene3D" id="3.20.20.80">
    <property type="entry name" value="Glycosidases"/>
    <property type="match status" value="1"/>
</dbReference>
<proteinExistence type="inferred from homology"/>
<feature type="non-terminal residue" evidence="15">
    <location>
        <position position="224"/>
    </location>
</feature>
<keyword evidence="4 13" id="KW-0378">Hydrolase</keyword>
<keyword evidence="7" id="KW-0472">Membrane</keyword>
<evidence type="ECO:0000256" key="11">
    <source>
        <dbReference type="ARBA" id="ARBA00037126"/>
    </source>
</evidence>
<dbReference type="SUPFAM" id="SSF51445">
    <property type="entry name" value="(Trans)glycosidases"/>
    <property type="match status" value="1"/>
</dbReference>
<keyword evidence="5" id="KW-0735">Signal-anchor</keyword>
<keyword evidence="8" id="KW-0325">Glycoprotein</keyword>
<keyword evidence="6" id="KW-1133">Transmembrane helix</keyword>
<evidence type="ECO:0000256" key="8">
    <source>
        <dbReference type="ARBA" id="ARBA00023180"/>
    </source>
</evidence>
<evidence type="ECO:0000313" key="15">
    <source>
        <dbReference type="EMBL" id="MDI6453238.1"/>
    </source>
</evidence>
<dbReference type="PANTHER" id="PTHR31297:SF34">
    <property type="entry name" value="GLUCAN 1,3-BETA-GLUCOSIDASE 2"/>
    <property type="match status" value="1"/>
</dbReference>
<dbReference type="InterPro" id="IPR050386">
    <property type="entry name" value="Glycosyl_hydrolase_5"/>
</dbReference>
<evidence type="ECO:0000256" key="5">
    <source>
        <dbReference type="ARBA" id="ARBA00022968"/>
    </source>
</evidence>
<evidence type="ECO:0000256" key="13">
    <source>
        <dbReference type="RuleBase" id="RU361153"/>
    </source>
</evidence>
<dbReference type="GO" id="GO:0008422">
    <property type="term" value="F:beta-glucosidase activity"/>
    <property type="evidence" value="ECO:0007669"/>
    <property type="project" value="TreeGrafter"/>
</dbReference>
<evidence type="ECO:0000256" key="7">
    <source>
        <dbReference type="ARBA" id="ARBA00023136"/>
    </source>
</evidence>
<comment type="subcellular location">
    <subcellularLocation>
        <location evidence="1">Cell membrane</location>
        <topology evidence="1">Single-pass type II membrane protein</topology>
    </subcellularLocation>
</comment>
<evidence type="ECO:0000256" key="4">
    <source>
        <dbReference type="ARBA" id="ARBA00022801"/>
    </source>
</evidence>
<keyword evidence="9 13" id="KW-0326">Glycosidase</keyword>
<protein>
    <recommendedName>
        <fullName evidence="12">Exo-1,3-beta-glucanase D</fullName>
    </recommendedName>
</protein>
<dbReference type="RefSeq" id="WP_282839668.1">
    <property type="nucleotide sequence ID" value="NZ_JASCXW010000021.1"/>
</dbReference>
<comment type="similarity">
    <text evidence="13">Belongs to the glycosyl hydrolase 5 (cellulase A) family.</text>
</comment>
<accession>A0AAW6UE10</accession>
<name>A0AAW6UE10_9MOLU</name>
<dbReference type="PANTHER" id="PTHR31297">
    <property type="entry name" value="GLUCAN ENDO-1,6-BETA-GLUCOSIDASE B"/>
    <property type="match status" value="1"/>
</dbReference>
<evidence type="ECO:0000256" key="9">
    <source>
        <dbReference type="ARBA" id="ARBA00023295"/>
    </source>
</evidence>
<dbReference type="GO" id="GO:0009251">
    <property type="term" value="P:glucan catabolic process"/>
    <property type="evidence" value="ECO:0007669"/>
    <property type="project" value="TreeGrafter"/>
</dbReference>
<keyword evidence="10" id="KW-0961">Cell wall biogenesis/degradation</keyword>
<keyword evidence="16" id="KW-1185">Reference proteome</keyword>
<dbReference type="GO" id="GO:0005886">
    <property type="term" value="C:plasma membrane"/>
    <property type="evidence" value="ECO:0007669"/>
    <property type="project" value="UniProtKB-SubCell"/>
</dbReference>
<evidence type="ECO:0000256" key="1">
    <source>
        <dbReference type="ARBA" id="ARBA00004401"/>
    </source>
</evidence>
<keyword evidence="2" id="KW-1003">Cell membrane</keyword>
<comment type="function">
    <text evidence="11">Glucosidase involved in the degradation of cellulosic biomass. Active on lichenan.</text>
</comment>
<evidence type="ECO:0000256" key="6">
    <source>
        <dbReference type="ARBA" id="ARBA00022989"/>
    </source>
</evidence>
<dbReference type="AlphaFoldDB" id="A0AAW6UE10"/>
<dbReference type="GO" id="GO:0005576">
    <property type="term" value="C:extracellular region"/>
    <property type="evidence" value="ECO:0007669"/>
    <property type="project" value="TreeGrafter"/>
</dbReference>
<evidence type="ECO:0000259" key="14">
    <source>
        <dbReference type="Pfam" id="PF00150"/>
    </source>
</evidence>
<sequence length="224" mass="26419">MHKIKGVNLGGWFVLEQWMKPSLFEDIESNDETGFSTLKNDAEKKLMHHWETFFTKQDFIDIKNLGLNSIRLPIPWWLEGDAPYFSALPYIKRAMKWANEVGLHVLLDLHTAPGCQNGFDNGGIQNVMEWHLDQKNIDKTVERLEFIVRTFKDEPSFWGIEILNEPFTTIDINIIQDFYKDAYQKIRAITDKPIVFHDAFRPTHPSWEPFFKTNEMENIMFDLH</sequence>
<keyword evidence="3" id="KW-0812">Transmembrane</keyword>
<dbReference type="Proteomes" id="UP001431532">
    <property type="component" value="Unassembled WGS sequence"/>
</dbReference>
<dbReference type="GO" id="GO:0009986">
    <property type="term" value="C:cell surface"/>
    <property type="evidence" value="ECO:0007669"/>
    <property type="project" value="TreeGrafter"/>
</dbReference>
<organism evidence="15 16">
    <name type="scientific">Peloplasma aerotolerans</name>
    <dbReference type="NCBI Taxonomy" id="3044389"/>
    <lineage>
        <taxon>Bacteria</taxon>
        <taxon>Bacillati</taxon>
        <taxon>Mycoplasmatota</taxon>
        <taxon>Mollicutes</taxon>
        <taxon>Acholeplasmatales</taxon>
        <taxon>Acholeplasmataceae</taxon>
        <taxon>Peloplasma</taxon>
    </lineage>
</organism>
<dbReference type="InterPro" id="IPR017853">
    <property type="entry name" value="GH"/>
</dbReference>
<dbReference type="Pfam" id="PF00150">
    <property type="entry name" value="Cellulase"/>
    <property type="match status" value="1"/>
</dbReference>
<dbReference type="GO" id="GO:0071555">
    <property type="term" value="P:cell wall organization"/>
    <property type="evidence" value="ECO:0007669"/>
    <property type="project" value="UniProtKB-KW"/>
</dbReference>
<evidence type="ECO:0000256" key="10">
    <source>
        <dbReference type="ARBA" id="ARBA00023316"/>
    </source>
</evidence>
<comment type="caution">
    <text evidence="15">The sequence shown here is derived from an EMBL/GenBank/DDBJ whole genome shotgun (WGS) entry which is preliminary data.</text>
</comment>
<reference evidence="15" key="1">
    <citation type="submission" date="2023-05" db="EMBL/GenBank/DDBJ databases">
        <title>Mariniplasma microaerophilum sp. nov., a novel anaerobic mollicute isolated from terrestrial mud volcano, Taman Peninsula, Russia.</title>
        <authorList>
            <person name="Khomyakova M.A."/>
            <person name="Merkel A.Y."/>
            <person name="Slobodkin A.I."/>
        </authorList>
    </citation>
    <scope>NUCLEOTIDE SEQUENCE</scope>
    <source>
        <strain evidence="15">M4Ah</strain>
    </source>
</reference>
<gene>
    <name evidence="15" type="ORF">QJ521_06660</name>
</gene>
<evidence type="ECO:0000256" key="3">
    <source>
        <dbReference type="ARBA" id="ARBA00022692"/>
    </source>
</evidence>
<evidence type="ECO:0000313" key="16">
    <source>
        <dbReference type="Proteomes" id="UP001431532"/>
    </source>
</evidence>
<dbReference type="InterPro" id="IPR001547">
    <property type="entry name" value="Glyco_hydro_5"/>
</dbReference>
<evidence type="ECO:0000256" key="12">
    <source>
        <dbReference type="ARBA" id="ARBA00041260"/>
    </source>
</evidence>
<dbReference type="EMBL" id="JASCXW010000021">
    <property type="protein sequence ID" value="MDI6453238.1"/>
    <property type="molecule type" value="Genomic_DNA"/>
</dbReference>